<dbReference type="AlphaFoldDB" id="A0A0H3IZD3"/>
<reference evidence="1 4" key="1">
    <citation type="journal article" date="2015" name="Genome Announc.">
        <title>Complete Genome Sequence of the Nitrogen-Fixing and Solvent-Producing Clostridium pasteurianum DSM 525.</title>
        <authorList>
            <person name="Poehlein A."/>
            <person name="Grosse-Honebrink A."/>
            <person name="Zhang Y."/>
            <person name="Minton N.P."/>
            <person name="Daniel R."/>
        </authorList>
    </citation>
    <scope>NUCLEOTIDE SEQUENCE [LARGE SCALE GENOMIC DNA]</scope>
    <source>
        <strain evidence="1">DSM 525</strain>
        <strain evidence="4">DSM 525 / ATCC 6013</strain>
    </source>
</reference>
<sequence>MTDAELKELNRSIIKLLFKIHRPVKDLELADIELKKEKNFTSYIGYRFYCYHLQSFYIRKFKETEFRYAIPDSVSKCGKSFIGKNGKFMIYADESQLLEISKMFED</sequence>
<reference evidence="2 3" key="3">
    <citation type="journal article" name="Genome Announc.">
        <title>Improved Draft Genome Sequence of Clostridium pasteurianum Strain ATCC 6013 (DSM 525) Using a Hybrid Next-Generation Sequencing Approach.</title>
        <authorList>
            <person name="Pyne M.E."/>
            <person name="Utturkar S."/>
            <person name="Brown S.D."/>
            <person name="Moo-Young M."/>
            <person name="Chung D.A."/>
            <person name="Chou C.P."/>
        </authorList>
    </citation>
    <scope>NUCLEOTIDE SEQUENCE [LARGE SCALE GENOMIC DNA]</scope>
    <source>
        <strain evidence="2 3">ATCC 6013</strain>
    </source>
</reference>
<organism evidence="1 4">
    <name type="scientific">Clostridium pasteurianum DSM 525 = ATCC 6013</name>
    <dbReference type="NCBI Taxonomy" id="1262449"/>
    <lineage>
        <taxon>Bacteria</taxon>
        <taxon>Bacillati</taxon>
        <taxon>Bacillota</taxon>
        <taxon>Clostridia</taxon>
        <taxon>Eubacteriales</taxon>
        <taxon>Clostridiaceae</taxon>
        <taxon>Clostridium</taxon>
    </lineage>
</organism>
<dbReference type="GeneID" id="93072997"/>
<dbReference type="Proteomes" id="UP000030905">
    <property type="component" value="Chromosome"/>
</dbReference>
<dbReference type="KEGG" id="cpae:CPAST_c07860"/>
<accession>A0A0H3IZD3</accession>
<gene>
    <name evidence="1" type="ORF">CLPA_c07860</name>
    <name evidence="2" type="ORF">CP6013_02365</name>
</gene>
<dbReference type="PATRIC" id="fig|1262449.3.peg.3203"/>
<dbReference type="RefSeq" id="WP_003446907.1">
    <property type="nucleotide sequence ID" value="NZ_ANZB01000013.1"/>
</dbReference>
<reference evidence="2" key="2">
    <citation type="submission" date="2015-10" db="EMBL/GenBank/DDBJ databases">
        <title>Improved Draft Genome Sequence of Clostridium pasteurianum Strain ATCC 6013 (DSM 525) Using a Hybrid Next-Generation Sequencing Approach.</title>
        <authorList>
            <person name="Pyne M.E."/>
            <person name="Utturkar S.M."/>
            <person name="Brown S.D."/>
            <person name="Moo-Young M."/>
            <person name="Chung D.A."/>
            <person name="Chou P.C."/>
        </authorList>
    </citation>
    <scope>NUCLEOTIDE SEQUENCE</scope>
    <source>
        <strain evidence="2">ATCC 6013</strain>
    </source>
</reference>
<name>A0A0H3IZD3_CLOPA</name>
<evidence type="ECO:0000313" key="1">
    <source>
        <dbReference type="EMBL" id="AJA50874.1"/>
    </source>
</evidence>
<dbReference type="EMBL" id="JPGY02000001">
    <property type="protein sequence ID" value="KRU13117.1"/>
    <property type="molecule type" value="Genomic_DNA"/>
</dbReference>
<evidence type="ECO:0000313" key="3">
    <source>
        <dbReference type="Proteomes" id="UP000028042"/>
    </source>
</evidence>
<dbReference type="eggNOG" id="ENOG50327FP">
    <property type="taxonomic scope" value="Bacteria"/>
</dbReference>
<keyword evidence="4" id="KW-1185">Reference proteome</keyword>
<dbReference type="Proteomes" id="UP000028042">
    <property type="component" value="Unassembled WGS sequence"/>
</dbReference>
<evidence type="ECO:0000313" key="4">
    <source>
        <dbReference type="Proteomes" id="UP000030905"/>
    </source>
</evidence>
<dbReference type="KEGG" id="cpat:CLPA_c07860"/>
<dbReference type="EMBL" id="CP009268">
    <property type="protein sequence ID" value="AJA50874.1"/>
    <property type="molecule type" value="Genomic_DNA"/>
</dbReference>
<proteinExistence type="predicted"/>
<protein>
    <submittedName>
        <fullName evidence="1">Uncharacterized protein</fullName>
    </submittedName>
</protein>
<evidence type="ECO:0000313" key="2">
    <source>
        <dbReference type="EMBL" id="KRU13117.1"/>
    </source>
</evidence>